<evidence type="ECO:0000256" key="4">
    <source>
        <dbReference type="ARBA" id="ARBA00022723"/>
    </source>
</evidence>
<dbReference type="Gene3D" id="3.40.50.740">
    <property type="match status" value="1"/>
</dbReference>
<evidence type="ECO:0000256" key="1">
    <source>
        <dbReference type="ARBA" id="ARBA00001966"/>
    </source>
</evidence>
<dbReference type="GO" id="GO:0016651">
    <property type="term" value="F:oxidoreductase activity, acting on NAD(P)H"/>
    <property type="evidence" value="ECO:0007669"/>
    <property type="project" value="InterPro"/>
</dbReference>
<dbReference type="Pfam" id="PF10588">
    <property type="entry name" value="NADH-G_4Fe-4S_3"/>
    <property type="match status" value="1"/>
</dbReference>
<dbReference type="InterPro" id="IPR006963">
    <property type="entry name" value="Mopterin_OxRdtase_4Fe-4S_dom"/>
</dbReference>
<evidence type="ECO:0000256" key="2">
    <source>
        <dbReference type="ARBA" id="ARBA00005404"/>
    </source>
</evidence>
<evidence type="ECO:0000256" key="10">
    <source>
        <dbReference type="RuleBase" id="RU003525"/>
    </source>
</evidence>
<comment type="catalytic activity">
    <reaction evidence="9 10">
        <text>a quinone + NADH + 5 H(+)(in) = a quinol + NAD(+) + 4 H(+)(out)</text>
        <dbReference type="Rhea" id="RHEA:57888"/>
        <dbReference type="ChEBI" id="CHEBI:15378"/>
        <dbReference type="ChEBI" id="CHEBI:24646"/>
        <dbReference type="ChEBI" id="CHEBI:57540"/>
        <dbReference type="ChEBI" id="CHEBI:57945"/>
        <dbReference type="ChEBI" id="CHEBI:132124"/>
    </reaction>
</comment>
<dbReference type="Proteomes" id="UP000033358">
    <property type="component" value="Unassembled WGS sequence"/>
</dbReference>
<dbReference type="GO" id="GO:0016020">
    <property type="term" value="C:membrane"/>
    <property type="evidence" value="ECO:0007669"/>
    <property type="project" value="InterPro"/>
</dbReference>
<dbReference type="Gene3D" id="3.10.20.740">
    <property type="match status" value="1"/>
</dbReference>
<evidence type="ECO:0000313" key="14">
    <source>
        <dbReference type="EMBL" id="KKB96731.1"/>
    </source>
</evidence>
<dbReference type="GO" id="GO:0051539">
    <property type="term" value="F:4 iron, 4 sulfur cluster binding"/>
    <property type="evidence" value="ECO:0007669"/>
    <property type="project" value="UniProtKB-KW"/>
</dbReference>
<dbReference type="PATRIC" id="fig|1607817.3.peg.166"/>
<keyword evidence="4 10" id="KW-0479">Metal-binding</keyword>
<dbReference type="PROSITE" id="PS51257">
    <property type="entry name" value="PROKAR_LIPOPROTEIN"/>
    <property type="match status" value="1"/>
</dbReference>
<comment type="similarity">
    <text evidence="2 10">Belongs to the complex I 75 kDa subunit family.</text>
</comment>
<comment type="cofactor">
    <cofactor evidence="10">
        <name>[2Fe-2S] cluster</name>
        <dbReference type="ChEBI" id="CHEBI:190135"/>
    </cofactor>
    <text evidence="10">Binds 1 [2Fe-2S] cluster per subunit.</text>
</comment>
<protein>
    <recommendedName>
        <fullName evidence="10">NADH-quinone oxidoreductase</fullName>
        <ecNumber evidence="10">7.1.1.-</ecNumber>
    </recommendedName>
</protein>
<dbReference type="Gene3D" id="3.30.200.210">
    <property type="match status" value="1"/>
</dbReference>
<dbReference type="NCBIfam" id="TIGR01973">
    <property type="entry name" value="NuoG"/>
    <property type="match status" value="1"/>
</dbReference>
<dbReference type="PROSITE" id="PS00641">
    <property type="entry name" value="COMPLEX1_75K_1"/>
    <property type="match status" value="1"/>
</dbReference>
<dbReference type="SUPFAM" id="SSF53706">
    <property type="entry name" value="Formate dehydrogenase/DMSO reductase, domains 1-3"/>
    <property type="match status" value="1"/>
</dbReference>
<accession>A0A0F5MPZ9</accession>
<dbReference type="Pfam" id="PF13510">
    <property type="entry name" value="Fer2_4"/>
    <property type="match status" value="1"/>
</dbReference>
<dbReference type="InterPro" id="IPR001041">
    <property type="entry name" value="2Fe-2S_ferredoxin-type"/>
</dbReference>
<reference evidence="14 15" key="1">
    <citation type="submission" date="2015-02" db="EMBL/GenBank/DDBJ databases">
        <title>Single cell genomics of a rare environmental alphaproteobacterium provides unique insights into Rickettsiaceae evolution.</title>
        <authorList>
            <person name="Martijn J."/>
            <person name="Schulz F."/>
            <person name="Zaremba-Niedzwiedzka K."/>
            <person name="Viklund J."/>
            <person name="Stepanauskas R."/>
            <person name="Andersson S.G.E."/>
            <person name="Horn M."/>
            <person name="Guy L."/>
            <person name="Ettema T.J.G."/>
        </authorList>
    </citation>
    <scope>NUCLEOTIDE SEQUENCE [LARGE SCALE GENOMIC DNA]</scope>
    <source>
        <strain evidence="14 15">SCGC AAA041-L04</strain>
    </source>
</reference>
<keyword evidence="15" id="KW-1185">Reference proteome</keyword>
<comment type="cofactor">
    <cofactor evidence="1 10">
        <name>[4Fe-4S] cluster</name>
        <dbReference type="ChEBI" id="CHEBI:49883"/>
    </cofactor>
</comment>
<dbReference type="GO" id="GO:0051537">
    <property type="term" value="F:2 iron, 2 sulfur cluster binding"/>
    <property type="evidence" value="ECO:0007669"/>
    <property type="project" value="UniProtKB-UniRule"/>
</dbReference>
<dbReference type="SUPFAM" id="SSF54862">
    <property type="entry name" value="4Fe-4S ferredoxins"/>
    <property type="match status" value="1"/>
</dbReference>
<evidence type="ECO:0000256" key="7">
    <source>
        <dbReference type="ARBA" id="ARBA00023014"/>
    </source>
</evidence>
<dbReference type="Pfam" id="PF00384">
    <property type="entry name" value="Molybdopterin"/>
    <property type="match status" value="1"/>
</dbReference>
<dbReference type="PROSITE" id="PS51085">
    <property type="entry name" value="2FE2S_FER_2"/>
    <property type="match status" value="1"/>
</dbReference>
<evidence type="ECO:0000259" key="12">
    <source>
        <dbReference type="PROSITE" id="PS51669"/>
    </source>
</evidence>
<keyword evidence="10" id="KW-0874">Quinone</keyword>
<gene>
    <name evidence="14" type="primary">nqo3</name>
    <name evidence="14" type="ORF">SZ25_00165</name>
</gene>
<feature type="domain" description="2Fe-2S ferredoxin-type" evidence="11">
    <location>
        <begin position="2"/>
        <end position="78"/>
    </location>
</feature>
<evidence type="ECO:0000256" key="6">
    <source>
        <dbReference type="ARBA" id="ARBA00023004"/>
    </source>
</evidence>
<dbReference type="InterPro" id="IPR015405">
    <property type="entry name" value="NDUFS1-like_C"/>
</dbReference>
<keyword evidence="10" id="KW-0001">2Fe-2S</keyword>
<keyword evidence="5 10" id="KW-1278">Translocase</keyword>
<dbReference type="PANTHER" id="PTHR43105">
    <property type="entry name" value="RESPIRATORY NITRATE REDUCTASE"/>
    <property type="match status" value="1"/>
</dbReference>
<organism evidence="14 15">
    <name type="scientific">Candidatus Arcanibacter lacustris</name>
    <dbReference type="NCBI Taxonomy" id="1607817"/>
    <lineage>
        <taxon>Bacteria</taxon>
        <taxon>Pseudomonadati</taxon>
        <taxon>Pseudomonadota</taxon>
        <taxon>Alphaproteobacteria</taxon>
        <taxon>Rickettsiales</taxon>
        <taxon>Candidatus Arcanibacter</taxon>
    </lineage>
</organism>
<dbReference type="Pfam" id="PF09326">
    <property type="entry name" value="NADH_dhqG_C"/>
    <property type="match status" value="1"/>
</dbReference>
<dbReference type="GO" id="GO:0048038">
    <property type="term" value="F:quinone binding"/>
    <property type="evidence" value="ECO:0007669"/>
    <property type="project" value="UniProtKB-UniRule"/>
</dbReference>
<evidence type="ECO:0000256" key="8">
    <source>
        <dbReference type="ARBA" id="ARBA00023027"/>
    </source>
</evidence>
<dbReference type="FunFam" id="3.30.200.210:FF:000002">
    <property type="entry name" value="NADH-ubiquinone oxidoreductase 75 kDa subunit"/>
    <property type="match status" value="1"/>
</dbReference>
<dbReference type="InterPro" id="IPR000283">
    <property type="entry name" value="NADH_UbQ_OxRdtase_75kDa_su_CS"/>
</dbReference>
<evidence type="ECO:0000256" key="3">
    <source>
        <dbReference type="ARBA" id="ARBA00022485"/>
    </source>
</evidence>
<keyword evidence="8 10" id="KW-0520">NAD</keyword>
<dbReference type="SMART" id="SM00929">
    <property type="entry name" value="NADH-G_4Fe-4S_3"/>
    <property type="match status" value="1"/>
</dbReference>
<dbReference type="PROSITE" id="PS51839">
    <property type="entry name" value="4FE4S_HC3"/>
    <property type="match status" value="1"/>
</dbReference>
<name>A0A0F5MPZ9_9RICK</name>
<dbReference type="InterPro" id="IPR054351">
    <property type="entry name" value="NADH_UbQ_OxRdtase_ferredoxin"/>
</dbReference>
<dbReference type="InterPro" id="IPR036010">
    <property type="entry name" value="2Fe-2S_ferredoxin-like_sf"/>
</dbReference>
<evidence type="ECO:0000259" key="13">
    <source>
        <dbReference type="PROSITE" id="PS51839"/>
    </source>
</evidence>
<evidence type="ECO:0000313" key="15">
    <source>
        <dbReference type="Proteomes" id="UP000033358"/>
    </source>
</evidence>
<dbReference type="CDD" id="cd00207">
    <property type="entry name" value="fer2"/>
    <property type="match status" value="1"/>
</dbReference>
<feature type="domain" description="4Fe-4S His(Cys)3-ligated-type" evidence="13">
    <location>
        <begin position="78"/>
        <end position="117"/>
    </location>
</feature>
<evidence type="ECO:0000256" key="5">
    <source>
        <dbReference type="ARBA" id="ARBA00022967"/>
    </source>
</evidence>
<dbReference type="FunFam" id="3.30.70.20:FF:000002">
    <property type="entry name" value="NADH-ubiquinone oxidoreductase 75 kDa subunit"/>
    <property type="match status" value="1"/>
</dbReference>
<dbReference type="PROSITE" id="PS51669">
    <property type="entry name" value="4FE4S_MOW_BIS_MGD"/>
    <property type="match status" value="1"/>
</dbReference>
<dbReference type="InterPro" id="IPR006656">
    <property type="entry name" value="Mopterin_OxRdtase"/>
</dbReference>
<keyword evidence="3 10" id="KW-0004">4Fe-4S</keyword>
<comment type="function">
    <text evidence="10">NDH-1 shuttles electrons from NADH, via FMN and iron-sulfur (Fe-S) centers, to quinones in the respiratory chain. Couples the redox reaction to proton translocation (for every two electrons transferred, four hydrogen ions are translocated across the cytoplasmic membrane), and thus conserves the redox energy in a proton gradient.</text>
</comment>
<dbReference type="AlphaFoldDB" id="A0A0F5MPZ9"/>
<comment type="caution">
    <text evidence="14">The sequence shown here is derived from an EMBL/GenBank/DDBJ whole genome shotgun (WGS) entry which is preliminary data.</text>
</comment>
<dbReference type="InterPro" id="IPR050123">
    <property type="entry name" value="Prok_molybdopt-oxidoreductase"/>
</dbReference>
<keyword evidence="7 10" id="KW-0411">Iron-sulfur</keyword>
<dbReference type="PANTHER" id="PTHR43105:SF13">
    <property type="entry name" value="NADH-UBIQUINONE OXIDOREDUCTASE 75 KDA SUBUNIT, MITOCHONDRIAL"/>
    <property type="match status" value="1"/>
</dbReference>
<dbReference type="EMBL" id="JYHA01000028">
    <property type="protein sequence ID" value="KKB96731.1"/>
    <property type="molecule type" value="Genomic_DNA"/>
</dbReference>
<dbReference type="CDD" id="cd02773">
    <property type="entry name" value="MopB_Res-Cmplx1_Nad11"/>
    <property type="match status" value="1"/>
</dbReference>
<dbReference type="EC" id="7.1.1.-" evidence="10"/>
<dbReference type="PROSITE" id="PS00642">
    <property type="entry name" value="COMPLEX1_75K_2"/>
    <property type="match status" value="1"/>
</dbReference>
<dbReference type="GO" id="GO:0042773">
    <property type="term" value="P:ATP synthesis coupled electron transport"/>
    <property type="evidence" value="ECO:0007669"/>
    <property type="project" value="InterPro"/>
</dbReference>
<feature type="domain" description="4Fe-4S Mo/W bis-MGD-type" evidence="12">
    <location>
        <begin position="215"/>
        <end position="271"/>
    </location>
</feature>
<dbReference type="Pfam" id="PF22151">
    <property type="entry name" value="Fer4_NDSU1"/>
    <property type="match status" value="1"/>
</dbReference>
<dbReference type="InterPro" id="IPR019574">
    <property type="entry name" value="NADH_UbQ_OxRdtase_Gsu_4Fe4S-bd"/>
</dbReference>
<dbReference type="GO" id="GO:0008137">
    <property type="term" value="F:NADH dehydrogenase (ubiquinone) activity"/>
    <property type="evidence" value="ECO:0007669"/>
    <property type="project" value="UniProtKB-UniRule"/>
</dbReference>
<keyword evidence="14" id="KW-0560">Oxidoreductase</keyword>
<dbReference type="GO" id="GO:0046872">
    <property type="term" value="F:metal ion binding"/>
    <property type="evidence" value="ECO:0007669"/>
    <property type="project" value="UniProtKB-UniRule"/>
</dbReference>
<dbReference type="Gene3D" id="3.30.70.20">
    <property type="match status" value="1"/>
</dbReference>
<dbReference type="InterPro" id="IPR010228">
    <property type="entry name" value="NADH_UbQ_OxRdtase_Gsu"/>
</dbReference>
<evidence type="ECO:0000259" key="11">
    <source>
        <dbReference type="PROSITE" id="PS51085"/>
    </source>
</evidence>
<proteinExistence type="inferred from homology"/>
<dbReference type="Pfam" id="PF22117">
    <property type="entry name" value="Fer4_Nqo3"/>
    <property type="match status" value="1"/>
</dbReference>
<dbReference type="PROSITE" id="PS00643">
    <property type="entry name" value="COMPLEX1_75K_3"/>
    <property type="match status" value="1"/>
</dbReference>
<dbReference type="FunFam" id="3.10.20.740:FF:000001">
    <property type="entry name" value="NADH-quinone oxidoreductase subunit G"/>
    <property type="match status" value="1"/>
</dbReference>
<dbReference type="SUPFAM" id="SSF54292">
    <property type="entry name" value="2Fe-2S ferredoxin-like"/>
    <property type="match status" value="1"/>
</dbReference>
<sequence>MPKLKIDGKEIEVQAGITLIQACEIAGVEIPRFCYHDRLSIAGNCRMCLVEVEKSPKPVASCAMPVSEGMVVHTDSAMVKKAREGVMEFLLINHPLDCPICDQGGECDLQDQAHLYGKGESRYDEHKRAVVDKDWGPLVETQMTRCIHCTRCVRFLTEVAGVEDLGATGRGEHTEVGTYIKKSVGSEMSGNIIDLCPVGALTSKPYAFKARSWELKKTETIDVLDAVGSNIRVDSRGLEVLRVLPRLNEDINEEWISDKTRFAYDGLKCQRLDTPMIKKEGRLVSVSWEEALTYAAEKLKSTFSNKIAAFVGNLADCESIMVLKDLLNSMHCYNLDCRIDGAKIDAKKRSSYIFNSTIAGIDQSDVCLLIGTNPRYEASIINARIRKRWTMGGYKISSIGPEIDLAYPVAHLGNDLNILKEIYLRNHPFGPQLVQAKYPLVILGSDVASRPDGAAILYMVDQICRNNDMVRADWNGYNLLQKVASRVGALDLGFVPEKNGKSMQEIYDAIAENEVEVVYLLGADDVDMKKLGTSFVIYQGHHGDKGAQRADIILPGAAYTEKNATYVNTEGRVQRASLVVAPPGDAKEDRLILQELAKYCEVNLGYNSLSELRERMAKQAAHFANVDLITKADYACEFGVEGEINYGKIDISMSKDNYYMSDVITRSSRTMAECVKNFVVAKK</sequence>
<evidence type="ECO:0000256" key="9">
    <source>
        <dbReference type="ARBA" id="ARBA00047712"/>
    </source>
</evidence>
<keyword evidence="6 10" id="KW-0408">Iron</keyword>